<dbReference type="Gene3D" id="3.40.50.12160">
    <property type="entry name" value="Methylthiotransferase, N-terminal domain"/>
    <property type="match status" value="1"/>
</dbReference>
<dbReference type="Gene3D" id="3.80.30.20">
    <property type="entry name" value="tm_1862 like domain"/>
    <property type="match status" value="1"/>
</dbReference>
<keyword evidence="7 9" id="KW-0411">Iron-sulfur</keyword>
<dbReference type="PROSITE" id="PS01278">
    <property type="entry name" value="MTTASE_RADICAL"/>
    <property type="match status" value="1"/>
</dbReference>
<dbReference type="Pfam" id="PF00919">
    <property type="entry name" value="UPF0004"/>
    <property type="match status" value="1"/>
</dbReference>
<dbReference type="SFLD" id="SFLDG01082">
    <property type="entry name" value="B12-binding_domain_containing"/>
    <property type="match status" value="1"/>
</dbReference>
<protein>
    <recommendedName>
        <fullName evidence="8 9">tRNA-2-methylthio-N(6)-dimethylallyladenosine synthase</fullName>
        <ecNumber evidence="8 9">2.8.4.3</ecNumber>
    </recommendedName>
    <alternativeName>
        <fullName evidence="9">(Dimethylallyl)adenosine tRNA methylthiotransferase MiaB</fullName>
    </alternativeName>
    <alternativeName>
        <fullName evidence="9">tRNA-i(6)A37 methylthiotransferase</fullName>
    </alternativeName>
</protein>
<feature type="binding site" evidence="9">
    <location>
        <position position="154"/>
    </location>
    <ligand>
        <name>[4Fe-4S] cluster</name>
        <dbReference type="ChEBI" id="CHEBI:49883"/>
        <label>2</label>
        <note>4Fe-4S-S-AdoMet</note>
    </ligand>
</feature>
<dbReference type="SUPFAM" id="SSF102114">
    <property type="entry name" value="Radical SAM enzymes"/>
    <property type="match status" value="1"/>
</dbReference>
<dbReference type="CDD" id="cd01335">
    <property type="entry name" value="Radical_SAM"/>
    <property type="match status" value="1"/>
</dbReference>
<dbReference type="PANTHER" id="PTHR43020">
    <property type="entry name" value="CDK5 REGULATORY SUBUNIT-ASSOCIATED PROTEIN 1"/>
    <property type="match status" value="1"/>
</dbReference>
<name>A0ABN7K3R9_9BACT</name>
<dbReference type="InterPro" id="IPR007197">
    <property type="entry name" value="rSAM"/>
</dbReference>
<dbReference type="GO" id="GO:0035597">
    <property type="term" value="F:tRNA-2-methylthio-N(6)-dimethylallyladenosine(37) synthase activity"/>
    <property type="evidence" value="ECO:0007669"/>
    <property type="project" value="UniProtKB-EC"/>
</dbReference>
<feature type="domain" description="Radical SAM core" evidence="12">
    <location>
        <begin position="136"/>
        <end position="369"/>
    </location>
</feature>
<evidence type="ECO:0000313" key="14">
    <source>
        <dbReference type="Proteomes" id="UP000789359"/>
    </source>
</evidence>
<evidence type="ECO:0000256" key="5">
    <source>
        <dbReference type="ARBA" id="ARBA00022723"/>
    </source>
</evidence>
<dbReference type="InterPro" id="IPR002792">
    <property type="entry name" value="TRAM_dom"/>
</dbReference>
<dbReference type="EMBL" id="CAJHOE010000001">
    <property type="protein sequence ID" value="CAD7287211.1"/>
    <property type="molecule type" value="Genomic_DNA"/>
</dbReference>
<dbReference type="SMART" id="SM00729">
    <property type="entry name" value="Elp3"/>
    <property type="match status" value="1"/>
</dbReference>
<evidence type="ECO:0000259" key="12">
    <source>
        <dbReference type="PROSITE" id="PS51918"/>
    </source>
</evidence>
<evidence type="ECO:0000256" key="3">
    <source>
        <dbReference type="ARBA" id="ARBA00022679"/>
    </source>
</evidence>
<comment type="catalytic activity">
    <reaction evidence="9">
        <text>N(6)-dimethylallyladenosine(37) in tRNA + (sulfur carrier)-SH + AH2 + 2 S-adenosyl-L-methionine = 2-methylsulfanyl-N(6)-dimethylallyladenosine(37) in tRNA + (sulfur carrier)-H + 5'-deoxyadenosine + L-methionine + A + S-adenosyl-L-homocysteine + 2 H(+)</text>
        <dbReference type="Rhea" id="RHEA:37067"/>
        <dbReference type="Rhea" id="RHEA-COMP:10375"/>
        <dbReference type="Rhea" id="RHEA-COMP:10376"/>
        <dbReference type="Rhea" id="RHEA-COMP:14737"/>
        <dbReference type="Rhea" id="RHEA-COMP:14739"/>
        <dbReference type="ChEBI" id="CHEBI:13193"/>
        <dbReference type="ChEBI" id="CHEBI:15378"/>
        <dbReference type="ChEBI" id="CHEBI:17319"/>
        <dbReference type="ChEBI" id="CHEBI:17499"/>
        <dbReference type="ChEBI" id="CHEBI:29917"/>
        <dbReference type="ChEBI" id="CHEBI:57844"/>
        <dbReference type="ChEBI" id="CHEBI:57856"/>
        <dbReference type="ChEBI" id="CHEBI:59789"/>
        <dbReference type="ChEBI" id="CHEBI:64428"/>
        <dbReference type="ChEBI" id="CHEBI:74415"/>
        <dbReference type="ChEBI" id="CHEBI:74417"/>
        <dbReference type="EC" id="2.8.4.3"/>
    </reaction>
</comment>
<evidence type="ECO:0000259" key="11">
    <source>
        <dbReference type="PROSITE" id="PS51449"/>
    </source>
</evidence>
<sequence>MAKKLFIQTLGCAMNVRDSEHIIAELKDKDDYELTNEMGEADLILINTCSVREKPVHKLFSEVGAFEKAKKNGAKIGVCGCTASHLGSEIFKRAPYVDFVLGARNVSKISTAVKTPKFISTDINYDESDYAFGEFRGSPYKSHINISIGCDKKCTYCIVPHTRGDEISIPANLIVKEAQRAAKSGASEIFLLGQNVNNYGKRFSNSHEKMDFSDLLVRLSEIDGIERIRFTSPHPLHMDDKFLEIFANNPKICKSMHMPLQSGNTKVLREMKRGYTKEWFLDRAQKLRSLCPDVSISTDIIVAFPGESDEEFEDTMDVIEKVRFEQIFSFKYSPRPLTKAAEFTNQIDEKVASARLTRLQARHNEILDEIVAAQNGKVFDVYFEELRANGGVAGRSFNNFLVQVQGSEELLGKTLKVRVDNPKRMVLYGELV</sequence>
<evidence type="ECO:0000313" key="13">
    <source>
        <dbReference type="EMBL" id="CAD7287211.1"/>
    </source>
</evidence>
<dbReference type="SFLD" id="SFLDF00273">
    <property type="entry name" value="(dimethylallyl)adenosine_tRNA"/>
    <property type="match status" value="1"/>
</dbReference>
<dbReference type="PROSITE" id="PS50926">
    <property type="entry name" value="TRAM"/>
    <property type="match status" value="1"/>
</dbReference>
<reference evidence="13 14" key="1">
    <citation type="submission" date="2020-11" db="EMBL/GenBank/DDBJ databases">
        <authorList>
            <person name="Peeters C."/>
        </authorList>
    </citation>
    <scope>NUCLEOTIDE SEQUENCE [LARGE SCALE GENOMIC DNA]</scope>
    <source>
        <strain evidence="13 14">LMG 8286</strain>
    </source>
</reference>
<dbReference type="SFLD" id="SFLDS00029">
    <property type="entry name" value="Radical_SAM"/>
    <property type="match status" value="1"/>
</dbReference>
<dbReference type="InterPro" id="IPR020612">
    <property type="entry name" value="Methylthiotransferase_CS"/>
</dbReference>
<dbReference type="InterPro" id="IPR038135">
    <property type="entry name" value="Methylthiotransferase_N_sf"/>
</dbReference>
<keyword evidence="14" id="KW-1185">Reference proteome</keyword>
<keyword evidence="6 9" id="KW-0408">Iron</keyword>
<dbReference type="NCBIfam" id="TIGR00089">
    <property type="entry name" value="MiaB/RimO family radical SAM methylthiotransferase"/>
    <property type="match status" value="1"/>
</dbReference>
<dbReference type="NCBIfam" id="TIGR01574">
    <property type="entry name" value="miaB-methiolase"/>
    <property type="match status" value="1"/>
</dbReference>
<feature type="binding site" evidence="9">
    <location>
        <position position="150"/>
    </location>
    <ligand>
        <name>[4Fe-4S] cluster</name>
        <dbReference type="ChEBI" id="CHEBI:49883"/>
        <label>2</label>
        <note>4Fe-4S-S-AdoMet</note>
    </ligand>
</feature>
<feature type="domain" description="MTTase N-terminal" evidence="11">
    <location>
        <begin position="3"/>
        <end position="118"/>
    </location>
</feature>
<comment type="caution">
    <text evidence="13">The sequence shown here is derived from an EMBL/GenBank/DDBJ whole genome shotgun (WGS) entry which is preliminary data.</text>
</comment>
<keyword evidence="9" id="KW-0963">Cytoplasm</keyword>
<dbReference type="PANTHER" id="PTHR43020:SF2">
    <property type="entry name" value="MITOCHONDRIAL TRNA METHYLTHIOTRANSFERASE CDK5RAP1"/>
    <property type="match status" value="1"/>
</dbReference>
<evidence type="ECO:0000256" key="4">
    <source>
        <dbReference type="ARBA" id="ARBA00022691"/>
    </source>
</evidence>
<evidence type="ECO:0000256" key="2">
    <source>
        <dbReference type="ARBA" id="ARBA00022485"/>
    </source>
</evidence>
<gene>
    <name evidence="9 13" type="primary">miaB</name>
    <name evidence="13" type="ORF">LMG8286_00842</name>
</gene>
<dbReference type="InterPro" id="IPR006463">
    <property type="entry name" value="MiaB_methiolase"/>
</dbReference>
<comment type="cofactor">
    <cofactor evidence="9">
        <name>[4Fe-4S] cluster</name>
        <dbReference type="ChEBI" id="CHEBI:49883"/>
    </cofactor>
    <text evidence="9">Binds 2 [4Fe-4S] clusters. One cluster is coordinated with 3 cysteines and an exchangeable S-adenosyl-L-methionine.</text>
</comment>
<dbReference type="Pfam" id="PF04055">
    <property type="entry name" value="Radical_SAM"/>
    <property type="match status" value="1"/>
</dbReference>
<keyword evidence="3 9" id="KW-0808">Transferase</keyword>
<keyword evidence="4 9" id="KW-0949">S-adenosyl-L-methionine</keyword>
<comment type="function">
    <text evidence="1 9">Catalyzes the methylthiolation of N6-(dimethylallyl)adenosine (i(6)A), leading to the formation of 2-methylthio-N6-(dimethylallyl)adenosine (ms(2)i(6)A) at position 37 in tRNAs that read codons beginning with uridine.</text>
</comment>
<feature type="binding site" evidence="9">
    <location>
        <position position="81"/>
    </location>
    <ligand>
        <name>[4Fe-4S] cluster</name>
        <dbReference type="ChEBI" id="CHEBI:49883"/>
        <label>1</label>
    </ligand>
</feature>
<dbReference type="InterPro" id="IPR058240">
    <property type="entry name" value="rSAM_sf"/>
</dbReference>
<feature type="domain" description="TRAM" evidence="10">
    <location>
        <begin position="372"/>
        <end position="432"/>
    </location>
</feature>
<dbReference type="InterPro" id="IPR023404">
    <property type="entry name" value="rSAM_horseshoe"/>
</dbReference>
<organism evidence="13 14">
    <name type="scientific">Campylobacter suis</name>
    <dbReference type="NCBI Taxonomy" id="2790657"/>
    <lineage>
        <taxon>Bacteria</taxon>
        <taxon>Pseudomonadati</taxon>
        <taxon>Campylobacterota</taxon>
        <taxon>Epsilonproteobacteria</taxon>
        <taxon>Campylobacterales</taxon>
        <taxon>Campylobacteraceae</taxon>
        <taxon>Campylobacter</taxon>
    </lineage>
</organism>
<dbReference type="PROSITE" id="PS51918">
    <property type="entry name" value="RADICAL_SAM"/>
    <property type="match status" value="1"/>
</dbReference>
<feature type="binding site" evidence="9">
    <location>
        <position position="49"/>
    </location>
    <ligand>
        <name>[4Fe-4S] cluster</name>
        <dbReference type="ChEBI" id="CHEBI:49883"/>
        <label>1</label>
    </ligand>
</feature>
<comment type="subcellular location">
    <subcellularLocation>
        <location evidence="9">Cytoplasm</location>
    </subcellularLocation>
</comment>
<dbReference type="SFLD" id="SFLDG01061">
    <property type="entry name" value="methylthiotransferase"/>
    <property type="match status" value="1"/>
</dbReference>
<dbReference type="InterPro" id="IPR013848">
    <property type="entry name" value="Methylthiotransferase_N"/>
</dbReference>
<feature type="binding site" evidence="9">
    <location>
        <position position="157"/>
    </location>
    <ligand>
        <name>[4Fe-4S] cluster</name>
        <dbReference type="ChEBI" id="CHEBI:49883"/>
        <label>2</label>
        <note>4Fe-4S-S-AdoMet</note>
    </ligand>
</feature>
<comment type="subunit">
    <text evidence="9">Monomer.</text>
</comment>
<accession>A0ABN7K3R9</accession>
<dbReference type="Proteomes" id="UP000789359">
    <property type="component" value="Unassembled WGS sequence"/>
</dbReference>
<keyword evidence="2 9" id="KW-0004">4Fe-4S</keyword>
<keyword evidence="9" id="KW-0819">tRNA processing</keyword>
<evidence type="ECO:0000256" key="6">
    <source>
        <dbReference type="ARBA" id="ARBA00023004"/>
    </source>
</evidence>
<dbReference type="InterPro" id="IPR006638">
    <property type="entry name" value="Elp3/MiaA/NifB-like_rSAM"/>
</dbReference>
<dbReference type="Pfam" id="PF01938">
    <property type="entry name" value="TRAM"/>
    <property type="match status" value="1"/>
</dbReference>
<evidence type="ECO:0000259" key="10">
    <source>
        <dbReference type="PROSITE" id="PS50926"/>
    </source>
</evidence>
<evidence type="ECO:0000256" key="1">
    <source>
        <dbReference type="ARBA" id="ARBA00003234"/>
    </source>
</evidence>
<dbReference type="PROSITE" id="PS51449">
    <property type="entry name" value="MTTASE_N"/>
    <property type="match status" value="1"/>
</dbReference>
<dbReference type="HAMAP" id="MF_01864">
    <property type="entry name" value="tRNA_metthiotr_MiaB"/>
    <property type="match status" value="1"/>
</dbReference>
<evidence type="ECO:0000256" key="9">
    <source>
        <dbReference type="HAMAP-Rule" id="MF_01864"/>
    </source>
</evidence>
<evidence type="ECO:0000256" key="8">
    <source>
        <dbReference type="ARBA" id="ARBA00033765"/>
    </source>
</evidence>
<comment type="similarity">
    <text evidence="9">Belongs to the methylthiotransferase family. MiaB subfamily.</text>
</comment>
<proteinExistence type="inferred from homology"/>
<dbReference type="EC" id="2.8.4.3" evidence="8 9"/>
<feature type="binding site" evidence="9">
    <location>
        <position position="12"/>
    </location>
    <ligand>
        <name>[4Fe-4S] cluster</name>
        <dbReference type="ChEBI" id="CHEBI:49883"/>
        <label>1</label>
    </ligand>
</feature>
<dbReference type="InterPro" id="IPR005839">
    <property type="entry name" value="Methylthiotransferase"/>
</dbReference>
<evidence type="ECO:0000256" key="7">
    <source>
        <dbReference type="ARBA" id="ARBA00023014"/>
    </source>
</evidence>
<keyword evidence="5 9" id="KW-0479">Metal-binding</keyword>